<organism evidence="1 2">
    <name type="scientific">Romboutsia hominis</name>
    <dbReference type="NCBI Taxonomy" id="1507512"/>
    <lineage>
        <taxon>Bacteria</taxon>
        <taxon>Bacillati</taxon>
        <taxon>Bacillota</taxon>
        <taxon>Clostridia</taxon>
        <taxon>Peptostreptococcales</taxon>
        <taxon>Peptostreptococcaceae</taxon>
        <taxon>Romboutsia</taxon>
    </lineage>
</organism>
<sequence length="348" mass="40886">MLEDITRNDINIYVKEDERYISIPKDIINNNTHLLGDYIKIQSSINNLKSDINRYLFDKNSAKNDTQILNDIIKLKSEEKLEDVLAYTDIDLSNIEDKLKKLCACFSISVDDINSIKDELASNYVNNSHDMGVVDKLYINEIIKHIEDSHMYSLRDRSRYGTISNEYKVKSRDEIIDLNEHEIGGQYAPILVIYRPAKYVRGEYILEEKSYVYIKRQPLNALINQERLEEKGIDSMGAIIYKKLKADLTNENLQEILAELYVYSQQNSLKFENIRLADITSNKVWMTADKLKKEFKELRYYNKNLTQKVKEIYDSANNYYTQIGGKYIFNTREFMHSYKTFKGKDISK</sequence>
<dbReference type="EMBL" id="LN650648">
    <property type="protein sequence ID" value="CEI73150.1"/>
    <property type="molecule type" value="Genomic_DNA"/>
</dbReference>
<protein>
    <submittedName>
        <fullName evidence="1">Uncharacterized protein</fullName>
    </submittedName>
</protein>
<name>A0A2P2BS22_9FIRM</name>
<dbReference type="RefSeq" id="WP_092925422.1">
    <property type="nucleotide sequence ID" value="NZ_FJTZ01000012.1"/>
</dbReference>
<evidence type="ECO:0000313" key="2">
    <source>
        <dbReference type="Proteomes" id="UP000245695"/>
    </source>
</evidence>
<dbReference type="Proteomes" id="UP000245695">
    <property type="component" value="Chromosome 1"/>
</dbReference>
<gene>
    <name evidence="1" type="ORF">FRIFI_1617</name>
</gene>
<evidence type="ECO:0000313" key="1">
    <source>
        <dbReference type="EMBL" id="CEI73150.1"/>
    </source>
</evidence>
<dbReference type="KEGG" id="rhom:FRIFI_1617"/>
<proteinExistence type="predicted"/>
<reference evidence="1 2" key="1">
    <citation type="submission" date="2014-09" db="EMBL/GenBank/DDBJ databases">
        <authorList>
            <person name="Hornung B.V."/>
        </authorList>
    </citation>
    <scope>NUCLEOTIDE SEQUENCE [LARGE SCALE GENOMIC DNA]</scope>
    <source>
        <strain evidence="1 2">FRIFI</strain>
    </source>
</reference>
<keyword evidence="2" id="KW-1185">Reference proteome</keyword>
<dbReference type="AlphaFoldDB" id="A0A2P2BS22"/>
<accession>A0A2P2BS22</accession>